<feature type="transmembrane region" description="Helical" evidence="11">
    <location>
        <begin position="154"/>
        <end position="173"/>
    </location>
</feature>
<feature type="transmembrane region" description="Helical" evidence="11">
    <location>
        <begin position="82"/>
        <end position="114"/>
    </location>
</feature>
<evidence type="ECO:0000256" key="2">
    <source>
        <dbReference type="ARBA" id="ARBA00022475"/>
    </source>
</evidence>
<proteinExistence type="predicted"/>
<keyword evidence="10 11" id="KW-0472">Membrane</keyword>
<keyword evidence="5" id="KW-0547">Nucleotide-binding</keyword>
<dbReference type="AlphaFoldDB" id="A0A1G6N0Y2"/>
<dbReference type="PANTHER" id="PTHR34220:SF7">
    <property type="entry name" value="SENSOR HISTIDINE KINASE YPDA"/>
    <property type="match status" value="1"/>
</dbReference>
<dbReference type="EMBL" id="FMZA01000011">
    <property type="protein sequence ID" value="SDC61499.1"/>
    <property type="molecule type" value="Genomic_DNA"/>
</dbReference>
<keyword evidence="14" id="KW-1185">Reference proteome</keyword>
<keyword evidence="2" id="KW-1003">Cell membrane</keyword>
<dbReference type="GO" id="GO:0071555">
    <property type="term" value="P:cell wall organization"/>
    <property type="evidence" value="ECO:0007669"/>
    <property type="project" value="InterPro"/>
</dbReference>
<dbReference type="GO" id="GO:0005886">
    <property type="term" value="C:plasma membrane"/>
    <property type="evidence" value="ECO:0007669"/>
    <property type="project" value="UniProtKB-SubCell"/>
</dbReference>
<keyword evidence="9" id="KW-0902">Two-component regulatory system</keyword>
<sequence length="580" mass="63500">MGFLTMILFERLGLLLLLAFILTRIPGFRSLLDREMDAKTTVMHAIVFGLFGIAGTVAGVVVDEESIVNRLWVLSVGEDEMLVSSSLVAIVIAGLLGGPYVGLGAGVISGVFVYTLGGLGHVSNSLVNPLTGLLAGFTARFFSQERVIAPMKALFIGIFPPILKMGLLLVFVPGSEMMVSLVDRIGLPMVISNSVAIAVFTAMISSALREQEKEAALETSRALTIAEEALPYLKQQSSLKMAEGIARLLYNRLEVAAVSVTNRFEVLAHIGKGDDHHRRGDQMLTHLSLQAIRTGQVQVAYSQEEIQCQHPNCPLLAAIIVPIKETNETTGLIKLYFRKAQHIRSVEIVLARGLGELISNQLNAVAAEQMQTLIRDAELRNLQAQINPHFLFNTLHLIATLIRTDTNKARHITVQLGNYMRYNLRLASASLVDLEKELDHLNAYLEIVRTRYSGRLSIDFPLVEGVGKTPIPPATIQPLVENSIQHGLQHCTNGGRIVIDISKLKQTVRIAVRDNGCGFSPETLEQVGYLPFVRKRGGGTGLYNVNQRLIRLLGEEARLHVLNLPTGGSEVAFSIPYNTK</sequence>
<dbReference type="STRING" id="1236220.SAMN04488112_11190"/>
<keyword evidence="4 11" id="KW-0812">Transmembrane</keyword>
<accession>A0A1G6N0Y2</accession>
<evidence type="ECO:0000259" key="12">
    <source>
        <dbReference type="SMART" id="SM00387"/>
    </source>
</evidence>
<evidence type="ECO:0000256" key="1">
    <source>
        <dbReference type="ARBA" id="ARBA00004651"/>
    </source>
</evidence>
<gene>
    <name evidence="13" type="ORF">SAMN04488112_11190</name>
</gene>
<keyword evidence="8 11" id="KW-1133">Transmembrane helix</keyword>
<evidence type="ECO:0000256" key="7">
    <source>
        <dbReference type="ARBA" id="ARBA00022840"/>
    </source>
</evidence>
<dbReference type="Proteomes" id="UP000199387">
    <property type="component" value="Unassembled WGS sequence"/>
</dbReference>
<dbReference type="InterPro" id="IPR010559">
    <property type="entry name" value="Sig_transdc_His_kin_internal"/>
</dbReference>
<feature type="domain" description="Histidine kinase/HSP90-like ATPase" evidence="12">
    <location>
        <begin position="471"/>
        <end position="579"/>
    </location>
</feature>
<dbReference type="GO" id="GO:0005524">
    <property type="term" value="F:ATP binding"/>
    <property type="evidence" value="ECO:0007669"/>
    <property type="project" value="UniProtKB-KW"/>
</dbReference>
<dbReference type="GO" id="GO:0000155">
    <property type="term" value="F:phosphorelay sensor kinase activity"/>
    <property type="evidence" value="ECO:0007669"/>
    <property type="project" value="InterPro"/>
</dbReference>
<dbReference type="SMART" id="SM00387">
    <property type="entry name" value="HATPase_c"/>
    <property type="match status" value="1"/>
</dbReference>
<dbReference type="SUPFAM" id="SSF55874">
    <property type="entry name" value="ATPase domain of HSP90 chaperone/DNA topoisomerase II/histidine kinase"/>
    <property type="match status" value="1"/>
</dbReference>
<dbReference type="Gene3D" id="3.30.565.10">
    <property type="entry name" value="Histidine kinase-like ATPase, C-terminal domain"/>
    <property type="match status" value="1"/>
</dbReference>
<dbReference type="InterPro" id="IPR036890">
    <property type="entry name" value="HATPase_C_sf"/>
</dbReference>
<name>A0A1G6N0Y2_9BACL</name>
<evidence type="ECO:0000256" key="5">
    <source>
        <dbReference type="ARBA" id="ARBA00022741"/>
    </source>
</evidence>
<comment type="subcellular location">
    <subcellularLocation>
        <location evidence="1">Cell membrane</location>
        <topology evidence="1">Multi-pass membrane protein</topology>
    </subcellularLocation>
</comment>
<evidence type="ECO:0000256" key="6">
    <source>
        <dbReference type="ARBA" id="ARBA00022777"/>
    </source>
</evidence>
<dbReference type="PANTHER" id="PTHR34220">
    <property type="entry name" value="SENSOR HISTIDINE KINASE YPDA"/>
    <property type="match status" value="1"/>
</dbReference>
<evidence type="ECO:0000313" key="13">
    <source>
        <dbReference type="EMBL" id="SDC61499.1"/>
    </source>
</evidence>
<feature type="transmembrane region" description="Helical" evidence="11">
    <location>
        <begin position="43"/>
        <end position="62"/>
    </location>
</feature>
<dbReference type="Pfam" id="PF07694">
    <property type="entry name" value="5TM-5TMR_LYT"/>
    <property type="match status" value="1"/>
</dbReference>
<protein>
    <submittedName>
        <fullName evidence="13">Two-component system, LytT family, sensor histidine kinase LytS</fullName>
    </submittedName>
</protein>
<dbReference type="Pfam" id="PF02518">
    <property type="entry name" value="HATPase_c"/>
    <property type="match status" value="1"/>
</dbReference>
<dbReference type="InterPro" id="IPR011620">
    <property type="entry name" value="Sig_transdc_His_kinase_LytS_TM"/>
</dbReference>
<keyword evidence="7" id="KW-0067">ATP-binding</keyword>
<organism evidence="13 14">
    <name type="scientific">Melghirimyces thermohalophilus</name>
    <dbReference type="NCBI Taxonomy" id="1236220"/>
    <lineage>
        <taxon>Bacteria</taxon>
        <taxon>Bacillati</taxon>
        <taxon>Bacillota</taxon>
        <taxon>Bacilli</taxon>
        <taxon>Bacillales</taxon>
        <taxon>Thermoactinomycetaceae</taxon>
        <taxon>Melghirimyces</taxon>
    </lineage>
</organism>
<feature type="transmembrane region" description="Helical" evidence="11">
    <location>
        <begin position="185"/>
        <end position="204"/>
    </location>
</feature>
<evidence type="ECO:0000256" key="11">
    <source>
        <dbReference type="SAM" id="Phobius"/>
    </source>
</evidence>
<feature type="transmembrane region" description="Helical" evidence="11">
    <location>
        <begin position="126"/>
        <end position="142"/>
    </location>
</feature>
<keyword evidence="6 13" id="KW-0418">Kinase</keyword>
<keyword evidence="3" id="KW-0808">Transferase</keyword>
<evidence type="ECO:0000256" key="3">
    <source>
        <dbReference type="ARBA" id="ARBA00022679"/>
    </source>
</evidence>
<dbReference type="InterPro" id="IPR003594">
    <property type="entry name" value="HATPase_dom"/>
</dbReference>
<evidence type="ECO:0000313" key="14">
    <source>
        <dbReference type="Proteomes" id="UP000199387"/>
    </source>
</evidence>
<evidence type="ECO:0000256" key="9">
    <source>
        <dbReference type="ARBA" id="ARBA00023012"/>
    </source>
</evidence>
<dbReference type="RefSeq" id="WP_091570273.1">
    <property type="nucleotide sequence ID" value="NZ_FMZA01000011.1"/>
</dbReference>
<dbReference type="OrthoDB" id="9776552at2"/>
<dbReference type="InterPro" id="IPR050640">
    <property type="entry name" value="Bact_2-comp_sensor_kinase"/>
</dbReference>
<evidence type="ECO:0000256" key="4">
    <source>
        <dbReference type="ARBA" id="ARBA00022692"/>
    </source>
</evidence>
<reference evidence="13 14" key="1">
    <citation type="submission" date="2016-10" db="EMBL/GenBank/DDBJ databases">
        <authorList>
            <person name="de Groot N.N."/>
        </authorList>
    </citation>
    <scope>NUCLEOTIDE SEQUENCE [LARGE SCALE GENOMIC DNA]</scope>
    <source>
        <strain evidence="13 14">DSM 45514</strain>
    </source>
</reference>
<evidence type="ECO:0000256" key="10">
    <source>
        <dbReference type="ARBA" id="ARBA00023136"/>
    </source>
</evidence>
<dbReference type="Pfam" id="PF06580">
    <property type="entry name" value="His_kinase"/>
    <property type="match status" value="1"/>
</dbReference>
<evidence type="ECO:0000256" key="8">
    <source>
        <dbReference type="ARBA" id="ARBA00022989"/>
    </source>
</evidence>